<dbReference type="InterPro" id="IPR027304">
    <property type="entry name" value="Trigger_fact/SurA_dom_sf"/>
</dbReference>
<sequence>MQLKMNNLKSIINTTGFLLAILLGFSGYSQDVIVTDSTSIQPEDEIAKNTVAEENNSERRKVDGIAAVIGDYIILDSDVDMMYKDMQSQGMSTADVTDCQLAGSLMENKLYAHHAIQDSIIIMDAEVNNYIDQQISEMVRQVGSMEKVLEFYNKENEAEFRSELFELNKERQLASRMQQRIIETVEITPEEVRAYYESIPEDERPVFGEEIELSQIVIKPEIPESEKEKVIERLNEFRADVLDNDASFATKAVLYSQDPVSARDGGRISLSRKDNFVKEFKDVAFSLQEGEVSEPFETEFGYHIIQVDRIRGQNVDLRHILLIPDVTNASVEEAKAKIDSIRKRVDEGVLDFAVAAREFSDEKETRADGGKLINPRTGDTRFELSKIDPKLYDDVGELQEGELSLRLRDQDRTGRPYFKLIKVNDRISEHEANYATDFSKIKELALRDKQLEAIEEWQKEKIGDTYIKVNGKFKDCEYSSNWLKN</sequence>
<dbReference type="InterPro" id="IPR050280">
    <property type="entry name" value="OMP_Chaperone_SurA"/>
</dbReference>
<dbReference type="EMBL" id="LKTP01000007">
    <property type="protein sequence ID" value="KRG29585.1"/>
    <property type="molecule type" value="Genomic_DNA"/>
</dbReference>
<dbReference type="InterPro" id="IPR000297">
    <property type="entry name" value="PPIase_PpiC"/>
</dbReference>
<comment type="caution">
    <text evidence="4">The sequence shown here is derived from an EMBL/GenBank/DDBJ whole genome shotgun (WGS) entry which is preliminary data.</text>
</comment>
<keyword evidence="2 4" id="KW-0413">Isomerase</keyword>
<name>A0A0Q9ZKX8_9FLAO</name>
<protein>
    <submittedName>
        <fullName evidence="4">Peptidylprolyl isomerase</fullName>
    </submittedName>
</protein>
<dbReference type="PANTHER" id="PTHR47637">
    <property type="entry name" value="CHAPERONE SURA"/>
    <property type="match status" value="1"/>
</dbReference>
<evidence type="ECO:0000259" key="3">
    <source>
        <dbReference type="PROSITE" id="PS50198"/>
    </source>
</evidence>
<reference evidence="4" key="1">
    <citation type="submission" date="2015-10" db="EMBL/GenBank/DDBJ databases">
        <title>Draft genome sequence of Salegentibacter mishustinae KCTC 12263.</title>
        <authorList>
            <person name="Lin W."/>
            <person name="Zheng Q."/>
        </authorList>
    </citation>
    <scope>NUCLEOTIDE SEQUENCE [LARGE SCALE GENOMIC DNA]</scope>
    <source>
        <strain evidence="4">KCTC 12263</strain>
    </source>
</reference>
<dbReference type="Gene3D" id="1.10.4030.10">
    <property type="entry name" value="Porin chaperone SurA, peptide-binding domain"/>
    <property type="match status" value="1"/>
</dbReference>
<dbReference type="Gene3D" id="3.10.50.40">
    <property type="match status" value="2"/>
</dbReference>
<feature type="domain" description="PpiC" evidence="3">
    <location>
        <begin position="312"/>
        <end position="404"/>
    </location>
</feature>
<dbReference type="PROSITE" id="PS50198">
    <property type="entry name" value="PPIC_PPIASE_2"/>
    <property type="match status" value="2"/>
</dbReference>
<dbReference type="SUPFAM" id="SSF109998">
    <property type="entry name" value="Triger factor/SurA peptide-binding domain-like"/>
    <property type="match status" value="1"/>
</dbReference>
<gene>
    <name evidence="4" type="ORF">APR42_15740</name>
</gene>
<dbReference type="Proteomes" id="UP000051643">
    <property type="component" value="Unassembled WGS sequence"/>
</dbReference>
<evidence type="ECO:0000256" key="1">
    <source>
        <dbReference type="ARBA" id="ARBA00022729"/>
    </source>
</evidence>
<evidence type="ECO:0000313" key="5">
    <source>
        <dbReference type="Proteomes" id="UP000051643"/>
    </source>
</evidence>
<keyword evidence="5" id="KW-1185">Reference proteome</keyword>
<evidence type="ECO:0000256" key="2">
    <source>
        <dbReference type="PROSITE-ProRule" id="PRU00278"/>
    </source>
</evidence>
<evidence type="ECO:0000313" key="4">
    <source>
        <dbReference type="EMBL" id="KRG29585.1"/>
    </source>
</evidence>
<accession>A0A0Q9ZKX8</accession>
<dbReference type="STRING" id="270918.APR42_15740"/>
<dbReference type="OrthoDB" id="14196at2"/>
<keyword evidence="1" id="KW-0732">Signal</keyword>
<feature type="domain" description="PpiC" evidence="3">
    <location>
        <begin position="208"/>
        <end position="309"/>
    </location>
</feature>
<proteinExistence type="predicted"/>
<dbReference type="SUPFAM" id="SSF54534">
    <property type="entry name" value="FKBP-like"/>
    <property type="match status" value="2"/>
</dbReference>
<organism evidence="4 5">
    <name type="scientific">Salegentibacter mishustinae</name>
    <dbReference type="NCBI Taxonomy" id="270918"/>
    <lineage>
        <taxon>Bacteria</taxon>
        <taxon>Pseudomonadati</taxon>
        <taxon>Bacteroidota</taxon>
        <taxon>Flavobacteriia</taxon>
        <taxon>Flavobacteriales</taxon>
        <taxon>Flavobacteriaceae</taxon>
        <taxon>Salegentibacter</taxon>
    </lineage>
</organism>
<dbReference type="InterPro" id="IPR046357">
    <property type="entry name" value="PPIase_dom_sf"/>
</dbReference>
<dbReference type="AlphaFoldDB" id="A0A0Q9ZKX8"/>
<keyword evidence="2" id="KW-0697">Rotamase</keyword>
<dbReference type="PANTHER" id="PTHR47637:SF1">
    <property type="entry name" value="CHAPERONE SURA"/>
    <property type="match status" value="1"/>
</dbReference>
<dbReference type="Pfam" id="PF00639">
    <property type="entry name" value="Rotamase"/>
    <property type="match status" value="2"/>
</dbReference>
<dbReference type="GO" id="GO:0003755">
    <property type="term" value="F:peptidyl-prolyl cis-trans isomerase activity"/>
    <property type="evidence" value="ECO:0007669"/>
    <property type="project" value="UniProtKB-KW"/>
</dbReference>
<dbReference type="RefSeq" id="WP_057481207.1">
    <property type="nucleotide sequence ID" value="NZ_BMWR01000001.1"/>
</dbReference>